<evidence type="ECO:0000313" key="3">
    <source>
        <dbReference type="Proteomes" id="UP000179807"/>
    </source>
</evidence>
<evidence type="ECO:0000313" key="2">
    <source>
        <dbReference type="EMBL" id="OHT08917.1"/>
    </source>
</evidence>
<dbReference type="Proteomes" id="UP000179807">
    <property type="component" value="Unassembled WGS sequence"/>
</dbReference>
<accession>A0A1J4KHV9</accession>
<evidence type="ECO:0000256" key="1">
    <source>
        <dbReference type="SAM" id="MobiDB-lite"/>
    </source>
</evidence>
<gene>
    <name evidence="2" type="ORF">TRFO_22428</name>
</gene>
<sequence length="229" mass="26318">MSSLDLLAQSELSSPDFTPSLMGKKSKVEKGERFSQDMPPGYLYRLKLAPQKRNKMFTVKELRKNGSQLENTHMESTYHPCMYIPHEDFEFRPYMQHLVLGTQAQQQPQQQQIIHAQQLLLYQHQTGQTLQNIQQLQQIQQNEANFNATGSFKNGNRRSMSQTYIPRKGADVKNSRSSNLRGNLAKTSNYNRNRPQTAITKNKRNVDLIKSPRINFSASPTLVDFDEAA</sequence>
<comment type="caution">
    <text evidence="2">The sequence shown here is derived from an EMBL/GenBank/DDBJ whole genome shotgun (WGS) entry which is preliminary data.</text>
</comment>
<dbReference type="GeneID" id="94837254"/>
<protein>
    <submittedName>
        <fullName evidence="2">Uncharacterized protein</fullName>
    </submittedName>
</protein>
<dbReference type="EMBL" id="MLAK01000654">
    <property type="protein sequence ID" value="OHT08917.1"/>
    <property type="molecule type" value="Genomic_DNA"/>
</dbReference>
<dbReference type="AlphaFoldDB" id="A0A1J4KHV9"/>
<feature type="region of interest" description="Disordered" evidence="1">
    <location>
        <begin position="15"/>
        <end position="34"/>
    </location>
</feature>
<feature type="region of interest" description="Disordered" evidence="1">
    <location>
        <begin position="169"/>
        <end position="195"/>
    </location>
</feature>
<keyword evidence="3" id="KW-1185">Reference proteome</keyword>
<dbReference type="RefSeq" id="XP_068362053.1">
    <property type="nucleotide sequence ID" value="XM_068502550.1"/>
</dbReference>
<reference evidence="2" key="1">
    <citation type="submission" date="2016-10" db="EMBL/GenBank/DDBJ databases">
        <authorList>
            <person name="Benchimol M."/>
            <person name="Almeida L.G."/>
            <person name="Vasconcelos A.T."/>
            <person name="Perreira-Neves A."/>
            <person name="Rosa I.A."/>
            <person name="Tasca T."/>
            <person name="Bogo M.R."/>
            <person name="de Souza W."/>
        </authorList>
    </citation>
    <scope>NUCLEOTIDE SEQUENCE [LARGE SCALE GENOMIC DNA]</scope>
    <source>
        <strain evidence="2">K</strain>
    </source>
</reference>
<proteinExistence type="predicted"/>
<organism evidence="2 3">
    <name type="scientific">Tritrichomonas foetus</name>
    <dbReference type="NCBI Taxonomy" id="1144522"/>
    <lineage>
        <taxon>Eukaryota</taxon>
        <taxon>Metamonada</taxon>
        <taxon>Parabasalia</taxon>
        <taxon>Tritrichomonadida</taxon>
        <taxon>Tritrichomonadidae</taxon>
        <taxon>Tritrichomonas</taxon>
    </lineage>
</organism>
<dbReference type="VEuPathDB" id="TrichDB:TRFO_22428"/>
<name>A0A1J4KHV9_9EUKA</name>
<feature type="compositionally biased region" description="Polar residues" evidence="1">
    <location>
        <begin position="175"/>
        <end position="195"/>
    </location>
</feature>